<proteinExistence type="predicted"/>
<dbReference type="Gene3D" id="1.10.760.10">
    <property type="entry name" value="Cytochrome c-like domain"/>
    <property type="match status" value="1"/>
</dbReference>
<feature type="domain" description="Cytochrome c" evidence="6">
    <location>
        <begin position="51"/>
        <end position="139"/>
    </location>
</feature>
<evidence type="ECO:0000256" key="2">
    <source>
        <dbReference type="ARBA" id="ARBA00022723"/>
    </source>
</evidence>
<dbReference type="SUPFAM" id="SSF46626">
    <property type="entry name" value="Cytochrome c"/>
    <property type="match status" value="1"/>
</dbReference>
<reference evidence="7 8" key="1">
    <citation type="submission" date="2024-09" db="EMBL/GenBank/DDBJ databases">
        <authorList>
            <person name="Sun Q."/>
            <person name="Mori K."/>
        </authorList>
    </citation>
    <scope>NUCLEOTIDE SEQUENCE [LARGE SCALE GENOMIC DNA]</scope>
    <source>
        <strain evidence="7 8">CECT 7955</strain>
    </source>
</reference>
<keyword evidence="5" id="KW-0472">Membrane</keyword>
<keyword evidence="8" id="KW-1185">Reference proteome</keyword>
<evidence type="ECO:0000256" key="5">
    <source>
        <dbReference type="SAM" id="Phobius"/>
    </source>
</evidence>
<keyword evidence="3 4" id="KW-0408">Iron</keyword>
<accession>A0ABV5GP23</accession>
<evidence type="ECO:0000256" key="4">
    <source>
        <dbReference type="PROSITE-ProRule" id="PRU00433"/>
    </source>
</evidence>
<organism evidence="7 8">
    <name type="scientific">Flavobacterium jumunjinense</name>
    <dbReference type="NCBI Taxonomy" id="998845"/>
    <lineage>
        <taxon>Bacteria</taxon>
        <taxon>Pseudomonadati</taxon>
        <taxon>Bacteroidota</taxon>
        <taxon>Flavobacteriia</taxon>
        <taxon>Flavobacteriales</taxon>
        <taxon>Flavobacteriaceae</taxon>
        <taxon>Flavobacterium</taxon>
    </lineage>
</organism>
<evidence type="ECO:0000256" key="3">
    <source>
        <dbReference type="ARBA" id="ARBA00023004"/>
    </source>
</evidence>
<keyword evidence="1 4" id="KW-0349">Heme</keyword>
<protein>
    <submittedName>
        <fullName evidence="7">C-type cytochrome</fullName>
    </submittedName>
</protein>
<evidence type="ECO:0000313" key="8">
    <source>
        <dbReference type="Proteomes" id="UP001589607"/>
    </source>
</evidence>
<feature type="transmembrane region" description="Helical" evidence="5">
    <location>
        <begin position="7"/>
        <end position="26"/>
    </location>
</feature>
<dbReference type="Pfam" id="PF00034">
    <property type="entry name" value="Cytochrom_C"/>
    <property type="match status" value="1"/>
</dbReference>
<name>A0ABV5GP23_9FLAO</name>
<evidence type="ECO:0000256" key="1">
    <source>
        <dbReference type="ARBA" id="ARBA00022617"/>
    </source>
</evidence>
<dbReference type="InterPro" id="IPR009056">
    <property type="entry name" value="Cyt_c-like_dom"/>
</dbReference>
<evidence type="ECO:0000259" key="6">
    <source>
        <dbReference type="PROSITE" id="PS51007"/>
    </source>
</evidence>
<dbReference type="PROSITE" id="PS51007">
    <property type="entry name" value="CYTC"/>
    <property type="match status" value="1"/>
</dbReference>
<keyword evidence="2 4" id="KW-0479">Metal-binding</keyword>
<evidence type="ECO:0000313" key="7">
    <source>
        <dbReference type="EMBL" id="MFB9097137.1"/>
    </source>
</evidence>
<dbReference type="EMBL" id="JBHMEY010000036">
    <property type="protein sequence ID" value="MFB9097137.1"/>
    <property type="molecule type" value="Genomic_DNA"/>
</dbReference>
<dbReference type="InterPro" id="IPR036909">
    <property type="entry name" value="Cyt_c-like_dom_sf"/>
</dbReference>
<sequence length="139" mass="16341">MKQLKNIIFISSSLLLLSIFVIYYLLTNYNIDSKKVEAQKLEEIISKKESKLFEKGKTIFIGDCKVCHVMKYHGHNFLNGIFKRVDSSYFKFYITKQDSLLKSNDKYALETKKNFGNNGMIHSFKYNNEEIKALLDYLK</sequence>
<keyword evidence="5" id="KW-0812">Transmembrane</keyword>
<comment type="caution">
    <text evidence="7">The sequence shown here is derived from an EMBL/GenBank/DDBJ whole genome shotgun (WGS) entry which is preliminary data.</text>
</comment>
<dbReference type="RefSeq" id="WP_236457586.1">
    <property type="nucleotide sequence ID" value="NZ_CBCSGE010000037.1"/>
</dbReference>
<keyword evidence="5" id="KW-1133">Transmembrane helix</keyword>
<gene>
    <name evidence="7" type="ORF">ACFFVF_11455</name>
</gene>
<dbReference type="Proteomes" id="UP001589607">
    <property type="component" value="Unassembled WGS sequence"/>
</dbReference>